<keyword evidence="3" id="KW-1185">Reference proteome</keyword>
<protein>
    <submittedName>
        <fullName evidence="2">Uncharacterized protein</fullName>
    </submittedName>
</protein>
<dbReference type="EMBL" id="JACEIK010003894">
    <property type="protein sequence ID" value="MCD9643465.1"/>
    <property type="molecule type" value="Genomic_DNA"/>
</dbReference>
<feature type="compositionally biased region" description="Low complexity" evidence="1">
    <location>
        <begin position="228"/>
        <end position="238"/>
    </location>
</feature>
<sequence>MELEFDKYCVVDGSPTTVLPSPRHRLKGERRKSKGNSRCSKEVLSVDGDFTEISFHRYRSVSCKDVPSRRSHLGGNDILKRGSVYQSSKDVRRIKKTDAAEERRKIEFSRGNATAFSFGIVDVLCDSDEDNSLIAKRRSSFNPIPERDVPSDSSLGSSLNSNDRENRRAQIPLRQSAQDSKIMSQSIVDNLCEVNRLTKRDPSVSFSKSLSAKLALPHSPARSESDSSRTSSQRSRFSPIRKMFDPFGKSKSLKSPLSSFEPGRDIKNELINVSRGRAVHKSLLHDFSSIAAPLECDPQPIKKEIHNLNVQSLPAHLHGFLRVDKKNELPFFEFSVKSPEDSFVAKSWKVENTLNWVYTFHSIHPKRKSNASGWGSKDSVREPLLVGQMQVSCYLCTAIKNAGACDNSMVTEFVLYDTAHSRKRLSFQESCCSSPDVTIAPKATDEKSSGANCETVEVPDKTKLKSQSNHAHDRGHFDSSTPLGVAQLQSQVEIAAIAIEVPFEKRESLKFRSGDAKADQPLPNILDLSVVEQRIGHSDSVSLAKVNVVIPSGHHGLPTTESPGPSPLLDRWRMGGGCDCGGWDMACPLHIFGNPNIHIDDNRPLVESQQPLELFIQGIKDKAPALTMTLMENGQYSVDFHAQLSTLQAFSICVSILHSMETSIAVGQENNVESLQSNTLRVFVQDDDIKGLINAVREEKKQKVHKKAEQVFPSFVLNPPFSPIGRV</sequence>
<dbReference type="PANTHER" id="PTHR31390">
    <property type="entry name" value="EXPRESSED PROTEIN"/>
    <property type="match status" value="1"/>
</dbReference>
<evidence type="ECO:0000313" key="3">
    <source>
        <dbReference type="Proteomes" id="UP000823775"/>
    </source>
</evidence>
<comment type="caution">
    <text evidence="2">The sequence shown here is derived from an EMBL/GenBank/DDBJ whole genome shotgun (WGS) entry which is preliminary data.</text>
</comment>
<dbReference type="Pfam" id="PF12043">
    <property type="entry name" value="DUF3527"/>
    <property type="match status" value="1"/>
</dbReference>
<accession>A0ABS8VB91</accession>
<feature type="region of interest" description="Disordered" evidence="1">
    <location>
        <begin position="215"/>
        <end position="243"/>
    </location>
</feature>
<feature type="region of interest" description="Disordered" evidence="1">
    <location>
        <begin position="142"/>
        <end position="180"/>
    </location>
</feature>
<evidence type="ECO:0000256" key="1">
    <source>
        <dbReference type="SAM" id="MobiDB-lite"/>
    </source>
</evidence>
<gene>
    <name evidence="2" type="ORF">HAX54_030974</name>
</gene>
<feature type="compositionally biased region" description="Low complexity" evidence="1">
    <location>
        <begin position="151"/>
        <end position="161"/>
    </location>
</feature>
<dbReference type="PANTHER" id="PTHR31390:SF0">
    <property type="entry name" value="DOMAIN PROTEIN, PUTATIVE (DUF3527)-RELATED"/>
    <property type="match status" value="1"/>
</dbReference>
<evidence type="ECO:0000313" key="2">
    <source>
        <dbReference type="EMBL" id="MCD9643465.1"/>
    </source>
</evidence>
<proteinExistence type="predicted"/>
<reference evidence="2 3" key="1">
    <citation type="journal article" date="2021" name="BMC Genomics">
        <title>Datura genome reveals duplications of psychoactive alkaloid biosynthetic genes and high mutation rate following tissue culture.</title>
        <authorList>
            <person name="Rajewski A."/>
            <person name="Carter-House D."/>
            <person name="Stajich J."/>
            <person name="Litt A."/>
        </authorList>
    </citation>
    <scope>NUCLEOTIDE SEQUENCE [LARGE SCALE GENOMIC DNA]</scope>
    <source>
        <strain evidence="2">AR-01</strain>
    </source>
</reference>
<dbReference type="InterPro" id="IPR021916">
    <property type="entry name" value="DUF3527"/>
</dbReference>
<organism evidence="2 3">
    <name type="scientific">Datura stramonium</name>
    <name type="common">Jimsonweed</name>
    <name type="synonym">Common thornapple</name>
    <dbReference type="NCBI Taxonomy" id="4076"/>
    <lineage>
        <taxon>Eukaryota</taxon>
        <taxon>Viridiplantae</taxon>
        <taxon>Streptophyta</taxon>
        <taxon>Embryophyta</taxon>
        <taxon>Tracheophyta</taxon>
        <taxon>Spermatophyta</taxon>
        <taxon>Magnoliopsida</taxon>
        <taxon>eudicotyledons</taxon>
        <taxon>Gunneridae</taxon>
        <taxon>Pentapetalae</taxon>
        <taxon>asterids</taxon>
        <taxon>lamiids</taxon>
        <taxon>Solanales</taxon>
        <taxon>Solanaceae</taxon>
        <taxon>Solanoideae</taxon>
        <taxon>Datureae</taxon>
        <taxon>Datura</taxon>
    </lineage>
</organism>
<dbReference type="Proteomes" id="UP000823775">
    <property type="component" value="Unassembled WGS sequence"/>
</dbReference>
<name>A0ABS8VB91_DATST</name>